<proteinExistence type="predicted"/>
<dbReference type="Proteomes" id="UP000646844">
    <property type="component" value="Unassembled WGS sequence"/>
</dbReference>
<dbReference type="EMBL" id="DUJO01000025">
    <property type="protein sequence ID" value="HII73898.1"/>
    <property type="molecule type" value="Genomic_DNA"/>
</dbReference>
<dbReference type="CDD" id="cd18708">
    <property type="entry name" value="PIN_VapC-like"/>
    <property type="match status" value="1"/>
</dbReference>
<sequence length="416" mass="47575">MILGTLGSNKLVTTTNAILTEVFTGIKPDKILILSEDNPERDYTKISDILKLFGINSSVSVEVMGEGIKEWKDKLSSIKMDIIDITPGRKYMALTTYVYSSAQEIRYVYLKEESEGYRVFGYVPFHDLVVYNVRSGEIINFDPPKTVTGDKEAKITIDGLRALLNLYLLLSDKVELEVKGDISTSITISKNGVDIDETLYDKSAMETCLLRSGFLRFKQEDEIKRWAMDRDTKFLADTNVYINLGDRVGWLTKGKVLPSSSTYHELDNMLKTTQKNDVKLYLANLGMDSYKRIHKWVPNEKGSGSDIRLINEALTLKSYYPEVILITGDTGVYNSARQKIRVILLKDKERGKGAIEYLLECLRYFSDIDISVNGQMYSVIKREKAYGEEKIKIVNMKKEYNYPYFISLVEAFLYEM</sequence>
<gene>
    <name evidence="1" type="ORF">HA332_05835</name>
</gene>
<evidence type="ECO:0000313" key="2">
    <source>
        <dbReference type="Proteomes" id="UP000646844"/>
    </source>
</evidence>
<protein>
    <submittedName>
        <fullName evidence="1">Uncharacterized protein</fullName>
    </submittedName>
</protein>
<dbReference type="AlphaFoldDB" id="A0A832TJN7"/>
<reference evidence="1" key="1">
    <citation type="journal article" date="2020" name="bioRxiv">
        <title>A rank-normalized archaeal taxonomy based on genome phylogeny resolves widespread incomplete and uneven classifications.</title>
        <authorList>
            <person name="Rinke C."/>
            <person name="Chuvochina M."/>
            <person name="Mussig A.J."/>
            <person name="Chaumeil P.-A."/>
            <person name="Waite D.W."/>
            <person name="Whitman W.B."/>
            <person name="Parks D.H."/>
            <person name="Hugenholtz P."/>
        </authorList>
    </citation>
    <scope>NUCLEOTIDE SEQUENCE</scope>
    <source>
        <strain evidence="1">UBA8838</strain>
    </source>
</reference>
<dbReference type="RefSeq" id="WP_010978918.1">
    <property type="nucleotide sequence ID" value="NZ_BAABQO010000004.1"/>
</dbReference>
<dbReference type="OMA" id="TPGRKYM"/>
<evidence type="ECO:0000313" key="1">
    <source>
        <dbReference type="EMBL" id="HII73898.1"/>
    </source>
</evidence>
<accession>A0A832TJN7</accession>
<dbReference type="GeneID" id="1458886"/>
<comment type="caution">
    <text evidence="1">The sequence shown here is derived from an EMBL/GenBank/DDBJ whole genome shotgun (WGS) entry which is preliminary data.</text>
</comment>
<organism evidence="1 2">
    <name type="scientific">Sulfurisphaera tokodaii</name>
    <dbReference type="NCBI Taxonomy" id="111955"/>
    <lineage>
        <taxon>Archaea</taxon>
        <taxon>Thermoproteota</taxon>
        <taxon>Thermoprotei</taxon>
        <taxon>Sulfolobales</taxon>
        <taxon>Sulfolobaceae</taxon>
        <taxon>Sulfurisphaera</taxon>
    </lineage>
</organism>
<name>A0A832TJN7_9CREN</name>